<proteinExistence type="predicted"/>
<protein>
    <recommendedName>
        <fullName evidence="4">Extracellular solute-binding protein</fullName>
    </recommendedName>
</protein>
<dbReference type="InterPro" id="IPR006059">
    <property type="entry name" value="SBP"/>
</dbReference>
<dbReference type="PROSITE" id="PS51257">
    <property type="entry name" value="PROKAR_LIPOPROTEIN"/>
    <property type="match status" value="1"/>
</dbReference>
<name>A0A916K4D2_9BACL</name>
<reference evidence="2" key="1">
    <citation type="submission" date="2021-06" db="EMBL/GenBank/DDBJ databases">
        <authorList>
            <person name="Criscuolo A."/>
        </authorList>
    </citation>
    <scope>NUCLEOTIDE SEQUENCE</scope>
    <source>
        <strain evidence="2">CIP111600</strain>
    </source>
</reference>
<dbReference type="AlphaFoldDB" id="A0A916K4D2"/>
<dbReference type="Pfam" id="PF01547">
    <property type="entry name" value="SBP_bac_1"/>
    <property type="match status" value="1"/>
</dbReference>
<dbReference type="PANTHER" id="PTHR43649:SF12">
    <property type="entry name" value="DIACETYLCHITOBIOSE BINDING PROTEIN DASA"/>
    <property type="match status" value="1"/>
</dbReference>
<dbReference type="EMBL" id="CAJVAS010000009">
    <property type="protein sequence ID" value="CAG7623135.1"/>
    <property type="molecule type" value="Genomic_DNA"/>
</dbReference>
<feature type="chain" id="PRO_5039598084" description="Extracellular solute-binding protein" evidence="1">
    <location>
        <begin position="22"/>
        <end position="503"/>
    </location>
</feature>
<dbReference type="Proteomes" id="UP000693672">
    <property type="component" value="Unassembled WGS sequence"/>
</dbReference>
<dbReference type="InterPro" id="IPR050490">
    <property type="entry name" value="Bact_solute-bd_prot1"/>
</dbReference>
<evidence type="ECO:0000313" key="3">
    <source>
        <dbReference type="Proteomes" id="UP000693672"/>
    </source>
</evidence>
<dbReference type="RefSeq" id="WP_218092270.1">
    <property type="nucleotide sequence ID" value="NZ_CAJVAS010000009.1"/>
</dbReference>
<comment type="caution">
    <text evidence="2">The sequence shown here is derived from an EMBL/GenBank/DDBJ whole genome shotgun (WGS) entry which is preliminary data.</text>
</comment>
<keyword evidence="1" id="KW-0732">Signal</keyword>
<organism evidence="2 3">
    <name type="scientific">Paenibacillus solanacearum</name>
    <dbReference type="NCBI Taxonomy" id="2048548"/>
    <lineage>
        <taxon>Bacteria</taxon>
        <taxon>Bacillati</taxon>
        <taxon>Bacillota</taxon>
        <taxon>Bacilli</taxon>
        <taxon>Bacillales</taxon>
        <taxon>Paenibacillaceae</taxon>
        <taxon>Paenibacillus</taxon>
    </lineage>
</organism>
<feature type="signal peptide" evidence="1">
    <location>
        <begin position="1"/>
        <end position="21"/>
    </location>
</feature>
<gene>
    <name evidence="2" type="ORF">PAESOLCIP111_02486</name>
</gene>
<accession>A0A916K4D2</accession>
<keyword evidence="3" id="KW-1185">Reference proteome</keyword>
<evidence type="ECO:0000313" key="2">
    <source>
        <dbReference type="EMBL" id="CAG7623135.1"/>
    </source>
</evidence>
<sequence length="503" mass="54288">MNNNWKTSVMAGMIGAALLIAAGCSGSADGNGAAAGDGKEALITLWGLSDFLKGDESPGQQMVKEFNEKYKGKIRVEARFMPAAEYNTAIQAAISSGDMPDIYQTPSSSDIRAFVANGHVLPFDGLVSDGWKNRFFPGSFVEGVNVIDGKTYSWPLTGPQLGSILYYNKDVLKQAGLDPEKPPKTWDELRDMSKTITAKGKGDVYGVVFGGGESGGSSGVVNFVNALAAGVSPEVAGGFNYKSGQYAYDSKATLDSFDFLLKLKQDGSILPSSFTLKGAEAGILFGQGKAAFLIDGRARMWIVKRDTPEASFGLAQVPTPDGSKPTYYYVPVNPTGYMISSKTKYPKEVGIFLENGFTAPMFYERYLKSGVALTPIDSINNNKALYPYPEFNTFMQLHKDLLRVRPDYAVRNAQTAKVIVELGSLDQPKVKPGFNDILQSVLSGAQKDAAGSLKAYNDKLNKGLEEAVTKVKAAGGSVSLNDFKFPNWDPKKDYTADDYKALK</sequence>
<evidence type="ECO:0008006" key="4">
    <source>
        <dbReference type="Google" id="ProtNLM"/>
    </source>
</evidence>
<evidence type="ECO:0000256" key="1">
    <source>
        <dbReference type="SAM" id="SignalP"/>
    </source>
</evidence>
<dbReference type="PANTHER" id="PTHR43649">
    <property type="entry name" value="ARABINOSE-BINDING PROTEIN-RELATED"/>
    <property type="match status" value="1"/>
</dbReference>